<evidence type="ECO:0000313" key="5">
    <source>
        <dbReference type="Proteomes" id="UP001234343"/>
    </source>
</evidence>
<dbReference type="InterPro" id="IPR004046">
    <property type="entry name" value="GST_C"/>
</dbReference>
<sequence length="218" mass="24410">MNVHFPAHGAPIKLYRNPLSGHSHKVELMLRLLELPFQTIDVKMAEGEHKSESFTKMNPFGQVPVIDDNGTFVSDSNAILVYLTTRYQHAYQWWPETPVKQAAVQRWFSVSAGEIAFGPAAARLVTVFGASLDHELAKQRAHQLFAIMERTLNAQPYLTGQQINVADIACYSYTAHAPEGGVSLHDYPNIRAWLLRIESLDQFQGMHKTPLAALKQAS</sequence>
<dbReference type="SFLD" id="SFLDG01151">
    <property type="entry name" value="Main.2:_Nu-like"/>
    <property type="match status" value="1"/>
</dbReference>
<dbReference type="Gene3D" id="3.40.30.10">
    <property type="entry name" value="Glutaredoxin"/>
    <property type="match status" value="1"/>
</dbReference>
<gene>
    <name evidence="4" type="ORF">QTP81_01040</name>
</gene>
<dbReference type="Pfam" id="PF00043">
    <property type="entry name" value="GST_C"/>
    <property type="match status" value="1"/>
</dbReference>
<dbReference type="Proteomes" id="UP001234343">
    <property type="component" value="Unassembled WGS sequence"/>
</dbReference>
<dbReference type="InterPro" id="IPR036249">
    <property type="entry name" value="Thioredoxin-like_sf"/>
</dbReference>
<feature type="domain" description="GST N-terminal" evidence="2">
    <location>
        <begin position="10"/>
        <end position="91"/>
    </location>
</feature>
<evidence type="ECO:0000259" key="3">
    <source>
        <dbReference type="PROSITE" id="PS50405"/>
    </source>
</evidence>
<evidence type="ECO:0000259" key="2">
    <source>
        <dbReference type="PROSITE" id="PS50404"/>
    </source>
</evidence>
<dbReference type="PANTHER" id="PTHR43969:SF9">
    <property type="entry name" value="GLUTATHIONE S TRANSFERASE D10, ISOFORM A-RELATED"/>
    <property type="match status" value="1"/>
</dbReference>
<evidence type="ECO:0000256" key="1">
    <source>
        <dbReference type="ARBA" id="ARBA00011738"/>
    </source>
</evidence>
<dbReference type="SUPFAM" id="SSF47616">
    <property type="entry name" value="GST C-terminal domain-like"/>
    <property type="match status" value="1"/>
</dbReference>
<dbReference type="RefSeq" id="WP_289363101.1">
    <property type="nucleotide sequence ID" value="NZ_JAUCBP010000001.1"/>
</dbReference>
<dbReference type="InterPro" id="IPR040079">
    <property type="entry name" value="Glutathione_S-Trfase"/>
</dbReference>
<dbReference type="EMBL" id="JAUCBP010000001">
    <property type="protein sequence ID" value="MDM7859188.1"/>
    <property type="molecule type" value="Genomic_DNA"/>
</dbReference>
<feature type="domain" description="GST C-terminal" evidence="3">
    <location>
        <begin position="97"/>
        <end position="218"/>
    </location>
</feature>
<protein>
    <submittedName>
        <fullName evidence="4">Glutathione S-transferase</fullName>
    </submittedName>
</protein>
<dbReference type="PROSITE" id="PS50404">
    <property type="entry name" value="GST_NTER"/>
    <property type="match status" value="1"/>
</dbReference>
<dbReference type="SFLD" id="SFLDS00019">
    <property type="entry name" value="Glutathione_Transferase_(cytos"/>
    <property type="match status" value="1"/>
</dbReference>
<comment type="subunit">
    <text evidence="1">Homodimer.</text>
</comment>
<name>A0ABT7SSM2_9ALTE</name>
<dbReference type="InterPro" id="IPR004045">
    <property type="entry name" value="Glutathione_S-Trfase_N"/>
</dbReference>
<dbReference type="SUPFAM" id="SSF52833">
    <property type="entry name" value="Thioredoxin-like"/>
    <property type="match status" value="1"/>
</dbReference>
<dbReference type="PANTHER" id="PTHR43969">
    <property type="entry name" value="GLUTATHIONE S TRANSFERASE D10, ISOFORM A-RELATED"/>
    <property type="match status" value="1"/>
</dbReference>
<dbReference type="CDD" id="cd03206">
    <property type="entry name" value="GST_C_7"/>
    <property type="match status" value="1"/>
</dbReference>
<evidence type="ECO:0000313" key="4">
    <source>
        <dbReference type="EMBL" id="MDM7859188.1"/>
    </source>
</evidence>
<dbReference type="PROSITE" id="PS50405">
    <property type="entry name" value="GST_CTER"/>
    <property type="match status" value="1"/>
</dbReference>
<dbReference type="CDD" id="cd03056">
    <property type="entry name" value="GST_N_4"/>
    <property type="match status" value="1"/>
</dbReference>
<accession>A0ABT7SSM2</accession>
<proteinExistence type="predicted"/>
<dbReference type="Pfam" id="PF13409">
    <property type="entry name" value="GST_N_2"/>
    <property type="match status" value="1"/>
</dbReference>
<dbReference type="SFLD" id="SFLDG00358">
    <property type="entry name" value="Main_(cytGST)"/>
    <property type="match status" value="1"/>
</dbReference>
<comment type="caution">
    <text evidence="4">The sequence shown here is derived from an EMBL/GenBank/DDBJ whole genome shotgun (WGS) entry which is preliminary data.</text>
</comment>
<dbReference type="InterPro" id="IPR036282">
    <property type="entry name" value="Glutathione-S-Trfase_C_sf"/>
</dbReference>
<dbReference type="Gene3D" id="1.20.1050.10">
    <property type="match status" value="1"/>
</dbReference>
<dbReference type="InterPro" id="IPR010987">
    <property type="entry name" value="Glutathione-S-Trfase_C-like"/>
</dbReference>
<keyword evidence="5" id="KW-1185">Reference proteome</keyword>
<reference evidence="4 5" key="1">
    <citation type="submission" date="2023-06" db="EMBL/GenBank/DDBJ databases">
        <title>Alteromonas sp. ASW11-36 isolated from intertidal sand.</title>
        <authorList>
            <person name="Li Y."/>
        </authorList>
    </citation>
    <scope>NUCLEOTIDE SEQUENCE [LARGE SCALE GENOMIC DNA]</scope>
    <source>
        <strain evidence="4 5">ASW11-36</strain>
    </source>
</reference>
<organism evidence="4 5">
    <name type="scientific">Alteromonas arenosi</name>
    <dbReference type="NCBI Taxonomy" id="3055817"/>
    <lineage>
        <taxon>Bacteria</taxon>
        <taxon>Pseudomonadati</taxon>
        <taxon>Pseudomonadota</taxon>
        <taxon>Gammaproteobacteria</taxon>
        <taxon>Alteromonadales</taxon>
        <taxon>Alteromonadaceae</taxon>
        <taxon>Alteromonas/Salinimonas group</taxon>
        <taxon>Alteromonas</taxon>
    </lineage>
</organism>